<feature type="transmembrane region" description="Helical" evidence="7">
    <location>
        <begin position="23"/>
        <end position="41"/>
    </location>
</feature>
<dbReference type="STRING" id="1736691.SAMN06295964_0793"/>
<feature type="transmembrane region" description="Helical" evidence="7">
    <location>
        <begin position="148"/>
        <end position="168"/>
    </location>
</feature>
<feature type="transmembrane region" description="Helical" evidence="7">
    <location>
        <begin position="174"/>
        <end position="195"/>
    </location>
</feature>
<evidence type="ECO:0000256" key="7">
    <source>
        <dbReference type="SAM" id="Phobius"/>
    </source>
</evidence>
<comment type="subcellular location">
    <subcellularLocation>
        <location evidence="1">Cell membrane</location>
        <topology evidence="1">Multi-pass membrane protein</topology>
    </subcellularLocation>
</comment>
<dbReference type="PANTHER" id="PTHR30250">
    <property type="entry name" value="PST FAMILY PREDICTED COLANIC ACID TRANSPORTER"/>
    <property type="match status" value="1"/>
</dbReference>
<dbReference type="AlphaFoldDB" id="A0A1T4YTA6"/>
<proteinExistence type="inferred from homology"/>
<feature type="transmembrane region" description="Helical" evidence="7">
    <location>
        <begin position="444"/>
        <end position="466"/>
    </location>
</feature>
<evidence type="ECO:0000256" key="6">
    <source>
        <dbReference type="ARBA" id="ARBA00023136"/>
    </source>
</evidence>
<dbReference type="GO" id="GO:0005886">
    <property type="term" value="C:plasma membrane"/>
    <property type="evidence" value="ECO:0007669"/>
    <property type="project" value="UniProtKB-SubCell"/>
</dbReference>
<feature type="transmembrane region" description="Helical" evidence="7">
    <location>
        <begin position="250"/>
        <end position="275"/>
    </location>
</feature>
<keyword evidence="4 7" id="KW-0812">Transmembrane</keyword>
<evidence type="ECO:0000313" key="8">
    <source>
        <dbReference type="EMBL" id="SKB04992.1"/>
    </source>
</evidence>
<reference evidence="9" key="1">
    <citation type="submission" date="2017-02" db="EMBL/GenBank/DDBJ databases">
        <authorList>
            <person name="Varghese N."/>
            <person name="Submissions S."/>
        </authorList>
    </citation>
    <scope>NUCLEOTIDE SEQUENCE [LARGE SCALE GENOMIC DNA]</scope>
    <source>
        <strain evidence="9">9H-4</strain>
    </source>
</reference>
<keyword evidence="9" id="KW-1185">Reference proteome</keyword>
<dbReference type="EMBL" id="LT796768">
    <property type="protein sequence ID" value="SKB04992.1"/>
    <property type="molecule type" value="Genomic_DNA"/>
</dbReference>
<evidence type="ECO:0000256" key="4">
    <source>
        <dbReference type="ARBA" id="ARBA00022692"/>
    </source>
</evidence>
<dbReference type="InterPro" id="IPR050833">
    <property type="entry name" value="Poly_Biosynth_Transport"/>
</dbReference>
<accession>A0A1T4YTA6</accession>
<evidence type="ECO:0000256" key="1">
    <source>
        <dbReference type="ARBA" id="ARBA00004651"/>
    </source>
</evidence>
<keyword evidence="3" id="KW-1003">Cell membrane</keyword>
<comment type="similarity">
    <text evidence="2">Belongs to the polysaccharide synthase family.</text>
</comment>
<feature type="transmembrane region" description="Helical" evidence="7">
    <location>
        <begin position="414"/>
        <end position="438"/>
    </location>
</feature>
<feature type="transmembrane region" description="Helical" evidence="7">
    <location>
        <begin position="118"/>
        <end position="139"/>
    </location>
</feature>
<organism evidence="8 9">
    <name type="scientific">Aeromicrobium choanae</name>
    <dbReference type="NCBI Taxonomy" id="1736691"/>
    <lineage>
        <taxon>Bacteria</taxon>
        <taxon>Bacillati</taxon>
        <taxon>Actinomycetota</taxon>
        <taxon>Actinomycetes</taxon>
        <taxon>Propionibacteriales</taxon>
        <taxon>Nocardioidaceae</taxon>
        <taxon>Aeromicrobium</taxon>
    </lineage>
</organism>
<dbReference type="CDD" id="cd13127">
    <property type="entry name" value="MATE_tuaB_like"/>
    <property type="match status" value="1"/>
</dbReference>
<evidence type="ECO:0000256" key="3">
    <source>
        <dbReference type="ARBA" id="ARBA00022475"/>
    </source>
</evidence>
<feature type="transmembrane region" description="Helical" evidence="7">
    <location>
        <begin position="287"/>
        <end position="310"/>
    </location>
</feature>
<feature type="transmembrane region" description="Helical" evidence="7">
    <location>
        <begin position="382"/>
        <end position="402"/>
    </location>
</feature>
<evidence type="ECO:0000313" key="9">
    <source>
        <dbReference type="Proteomes" id="UP000191040"/>
    </source>
</evidence>
<dbReference type="Pfam" id="PF13440">
    <property type="entry name" value="Polysacc_synt_3"/>
    <property type="match status" value="1"/>
</dbReference>
<keyword evidence="5 7" id="KW-1133">Transmembrane helix</keyword>
<feature type="transmembrane region" description="Helical" evidence="7">
    <location>
        <begin position="207"/>
        <end position="230"/>
    </location>
</feature>
<evidence type="ECO:0000256" key="5">
    <source>
        <dbReference type="ARBA" id="ARBA00022989"/>
    </source>
</evidence>
<dbReference type="RefSeq" id="WP_172806249.1">
    <property type="nucleotide sequence ID" value="NZ_LT796768.1"/>
</dbReference>
<keyword evidence="6 7" id="KW-0472">Membrane</keyword>
<dbReference type="PANTHER" id="PTHR30250:SF10">
    <property type="entry name" value="LIPOPOLYSACCHARIDE BIOSYNTHESIS PROTEIN WZXC"/>
    <property type="match status" value="1"/>
</dbReference>
<feature type="transmembrane region" description="Helical" evidence="7">
    <location>
        <begin position="356"/>
        <end position="376"/>
    </location>
</feature>
<feature type="transmembrane region" description="Helical" evidence="7">
    <location>
        <begin position="47"/>
        <end position="71"/>
    </location>
</feature>
<sequence length="503" mass="52580">MSDDTGLARHTSISVLWMTAQRWITRLGGFLTIIILTRILSPEDFGVAATATTLLPLIYVLADAGFSAYLVQADEVDERTLATAFWFSLVSGAALAGAIAVAAPFIGAALDVPEAAPLLQVMGLSVLAVAVGSVPMALLRRAMEFRKLALIEANAAIIAQVVAITVAVTGGGAWALVLQVLCGQVIVLVSVWIVARWRPRPGFSLARFKVMVAFGSHVVGSGLVYALRVWAETAIVVAGLGVREMGFLSIAQRLVQTAQDLSISALLPVSMAAFAKIRDSVDRLRGFYLRASAVAYAVITPLMVFLAVAAPEVVELLFGADKSESALVVPALAIMAIAGVGWAVDQALLVGTGHPGRWFAFIAVIYSLALLVSLYLVQFGLIAVVTGWAAIAIAEALLRSIPVAPIIGATRWQVIAPFVSVVPTAVLAGAAGWGVLWLADPLPLLVEIFLGGMAVVVTYLVGMALLKPATTATVLSVLPGRIAGPIRSVLGRRLRVGDEAPGA</sequence>
<feature type="transmembrane region" description="Helical" evidence="7">
    <location>
        <begin position="325"/>
        <end position="344"/>
    </location>
</feature>
<evidence type="ECO:0000256" key="2">
    <source>
        <dbReference type="ARBA" id="ARBA00007430"/>
    </source>
</evidence>
<feature type="transmembrane region" description="Helical" evidence="7">
    <location>
        <begin position="83"/>
        <end position="106"/>
    </location>
</feature>
<protein>
    <submittedName>
        <fullName evidence="8">Membrane protein involved in the export of O-antigen and teichoic acid</fullName>
    </submittedName>
</protein>
<dbReference type="Proteomes" id="UP000191040">
    <property type="component" value="Chromosome I"/>
</dbReference>
<gene>
    <name evidence="8" type="ORF">SAMN06295964_0793</name>
</gene>
<name>A0A1T4YTA6_9ACTN</name>